<gene>
    <name evidence="2" type="ORF">F4553_001688</name>
</gene>
<name>A0A841BM88_9ACTN</name>
<comment type="caution">
    <text evidence="2">The sequence shown here is derived from an EMBL/GenBank/DDBJ whole genome shotgun (WGS) entry which is preliminary data.</text>
</comment>
<organism evidence="2 3">
    <name type="scientific">Allocatelliglobosispora scoriae</name>
    <dbReference type="NCBI Taxonomy" id="643052"/>
    <lineage>
        <taxon>Bacteria</taxon>
        <taxon>Bacillati</taxon>
        <taxon>Actinomycetota</taxon>
        <taxon>Actinomycetes</taxon>
        <taxon>Micromonosporales</taxon>
        <taxon>Micromonosporaceae</taxon>
        <taxon>Allocatelliglobosispora</taxon>
    </lineage>
</organism>
<dbReference type="InterPro" id="IPR029058">
    <property type="entry name" value="AB_hydrolase_fold"/>
</dbReference>
<dbReference type="Pfam" id="PF12697">
    <property type="entry name" value="Abhydrolase_6"/>
    <property type="match status" value="1"/>
</dbReference>
<dbReference type="InterPro" id="IPR050266">
    <property type="entry name" value="AB_hydrolase_sf"/>
</dbReference>
<dbReference type="SUPFAM" id="SSF53474">
    <property type="entry name" value="alpha/beta-Hydrolases"/>
    <property type="match status" value="1"/>
</dbReference>
<dbReference type="GO" id="GO:0016020">
    <property type="term" value="C:membrane"/>
    <property type="evidence" value="ECO:0007669"/>
    <property type="project" value="TreeGrafter"/>
</dbReference>
<protein>
    <submittedName>
        <fullName evidence="2">Pimeloyl-ACP methyl ester carboxylesterase</fullName>
    </submittedName>
</protein>
<dbReference type="RefSeq" id="WP_184834148.1">
    <property type="nucleotide sequence ID" value="NZ_JACHMN010000002.1"/>
</dbReference>
<feature type="domain" description="AB hydrolase-1" evidence="1">
    <location>
        <begin position="46"/>
        <end position="297"/>
    </location>
</feature>
<evidence type="ECO:0000313" key="3">
    <source>
        <dbReference type="Proteomes" id="UP000587527"/>
    </source>
</evidence>
<sequence length="309" mass="33232">MWRDQPDLVRTALSRLVRGEFRRGELDLPDGRVLRWVESGEQSPIVVLVAGAGETSLDWAPVLPAIAADTRVVAYDRAGLGASDPMATLTVEAEIADLVALLTEIGPAVLVGHSWGGLLVQLVAFEHPDRVLGLVLVDPSHEEVLAALPPLGRVAARAMGGGVKLLRRVGLFGRVATAIGRGLAARCTEDAEVRALITDAYVGSYRERHQVAMIGDENRVVDGSSEFVRRLRRERKLPDIPVVALSAGGKGKPPELRERSIRLVGDVTARTARGEQVVVADAGHYIHHDKPAAVIDAVRQVVEAVRADR</sequence>
<dbReference type="AlphaFoldDB" id="A0A841BM88"/>
<evidence type="ECO:0000313" key="2">
    <source>
        <dbReference type="EMBL" id="MBB5868309.1"/>
    </source>
</evidence>
<dbReference type="GO" id="GO:0003824">
    <property type="term" value="F:catalytic activity"/>
    <property type="evidence" value="ECO:0007669"/>
    <property type="project" value="UniProtKB-ARBA"/>
</dbReference>
<dbReference type="PRINTS" id="PR00111">
    <property type="entry name" value="ABHYDROLASE"/>
</dbReference>
<proteinExistence type="predicted"/>
<keyword evidence="3" id="KW-1185">Reference proteome</keyword>
<dbReference type="InterPro" id="IPR000073">
    <property type="entry name" value="AB_hydrolase_1"/>
</dbReference>
<dbReference type="PANTHER" id="PTHR43798:SF33">
    <property type="entry name" value="HYDROLASE, PUTATIVE (AFU_ORTHOLOGUE AFUA_2G14860)-RELATED"/>
    <property type="match status" value="1"/>
</dbReference>
<reference evidence="2 3" key="1">
    <citation type="submission" date="2020-08" db="EMBL/GenBank/DDBJ databases">
        <title>Sequencing the genomes of 1000 actinobacteria strains.</title>
        <authorList>
            <person name="Klenk H.-P."/>
        </authorList>
    </citation>
    <scope>NUCLEOTIDE SEQUENCE [LARGE SCALE GENOMIC DNA]</scope>
    <source>
        <strain evidence="2 3">DSM 45362</strain>
    </source>
</reference>
<dbReference type="Gene3D" id="3.40.50.1820">
    <property type="entry name" value="alpha/beta hydrolase"/>
    <property type="match status" value="1"/>
</dbReference>
<evidence type="ECO:0000259" key="1">
    <source>
        <dbReference type="Pfam" id="PF12697"/>
    </source>
</evidence>
<dbReference type="Proteomes" id="UP000587527">
    <property type="component" value="Unassembled WGS sequence"/>
</dbReference>
<accession>A0A841BM88</accession>
<dbReference type="EMBL" id="JACHMN010000002">
    <property type="protein sequence ID" value="MBB5868309.1"/>
    <property type="molecule type" value="Genomic_DNA"/>
</dbReference>
<dbReference type="PANTHER" id="PTHR43798">
    <property type="entry name" value="MONOACYLGLYCEROL LIPASE"/>
    <property type="match status" value="1"/>
</dbReference>